<evidence type="ECO:0000259" key="1">
    <source>
        <dbReference type="Pfam" id="PF07808"/>
    </source>
</evidence>
<dbReference type="OrthoDB" id="3366823at2759"/>
<organism evidence="2 3">
    <name type="scientific">Nephila pilipes</name>
    <name type="common">Giant wood spider</name>
    <name type="synonym">Nephila maculata</name>
    <dbReference type="NCBI Taxonomy" id="299642"/>
    <lineage>
        <taxon>Eukaryota</taxon>
        <taxon>Metazoa</taxon>
        <taxon>Ecdysozoa</taxon>
        <taxon>Arthropoda</taxon>
        <taxon>Chelicerata</taxon>
        <taxon>Arachnida</taxon>
        <taxon>Araneae</taxon>
        <taxon>Araneomorphae</taxon>
        <taxon>Entelegynae</taxon>
        <taxon>Araneoidea</taxon>
        <taxon>Nephilidae</taxon>
        <taxon>Nephila</taxon>
    </lineage>
</organism>
<dbReference type="Pfam" id="PF07808">
    <property type="entry name" value="RED_N"/>
    <property type="match status" value="1"/>
</dbReference>
<dbReference type="Proteomes" id="UP000887013">
    <property type="component" value="Unassembled WGS sequence"/>
</dbReference>
<reference evidence="2" key="1">
    <citation type="submission" date="2020-08" db="EMBL/GenBank/DDBJ databases">
        <title>Multicomponent nature underlies the extraordinary mechanical properties of spider dragline silk.</title>
        <authorList>
            <person name="Kono N."/>
            <person name="Nakamura H."/>
            <person name="Mori M."/>
            <person name="Yoshida Y."/>
            <person name="Ohtoshi R."/>
            <person name="Malay A.D."/>
            <person name="Moran D.A.P."/>
            <person name="Tomita M."/>
            <person name="Numata K."/>
            <person name="Arakawa K."/>
        </authorList>
    </citation>
    <scope>NUCLEOTIDE SEQUENCE</scope>
</reference>
<comment type="caution">
    <text evidence="2">The sequence shown here is derived from an EMBL/GenBank/DDBJ whole genome shotgun (WGS) entry which is preliminary data.</text>
</comment>
<protein>
    <recommendedName>
        <fullName evidence="1">RED-like N-terminal domain-containing protein</fullName>
    </recommendedName>
</protein>
<feature type="domain" description="RED-like N-terminal" evidence="1">
    <location>
        <begin position="74"/>
        <end position="141"/>
    </location>
</feature>
<proteinExistence type="predicted"/>
<name>A0A8X6NWR2_NEPPI</name>
<keyword evidence="3" id="KW-1185">Reference proteome</keyword>
<evidence type="ECO:0000313" key="3">
    <source>
        <dbReference type="Proteomes" id="UP000887013"/>
    </source>
</evidence>
<dbReference type="AlphaFoldDB" id="A0A8X6NWR2"/>
<gene>
    <name evidence="2" type="ORF">NPIL_501971</name>
</gene>
<accession>A0A8X6NWR2</accession>
<dbReference type="InterPro" id="IPR012916">
    <property type="entry name" value="RED_N"/>
</dbReference>
<sequence>MKFELEKLRIEQLVKAYSDSSVGKDPRKRGIPCHDLENVPVFGHESPSSEDLHEQETENPSLVTEVLVELLSTESDPITSATVNRAVAPDAKFGFDTEERNRQMIQKSKFLGCGREHTHLVNGLDYDLEQNCAIKTITKKERRKSYRAYF</sequence>
<evidence type="ECO:0000313" key="2">
    <source>
        <dbReference type="EMBL" id="GFT35766.1"/>
    </source>
</evidence>
<dbReference type="EMBL" id="BMAW01013788">
    <property type="protein sequence ID" value="GFT35766.1"/>
    <property type="molecule type" value="Genomic_DNA"/>
</dbReference>